<sequence>LVERNEKTLHMMEFAPDESPRSVQLYTTEPEYTYRAARMIAEEGLADHIDMNFGCPVPKVTRRGGGSALPYKRRLFADVVGAAVRGVADAGRDRGPDAVPVTVKFRVGIDDEHHTHLDAGRIA</sequence>
<dbReference type="GO" id="GO:0017150">
    <property type="term" value="F:tRNA dihydrouridine synthase activity"/>
    <property type="evidence" value="ECO:0007669"/>
    <property type="project" value="InterPro"/>
</dbReference>
<keyword evidence="2" id="KW-0285">Flavoprotein</keyword>
<evidence type="ECO:0000256" key="1">
    <source>
        <dbReference type="ARBA" id="ARBA00001917"/>
    </source>
</evidence>
<dbReference type="PANTHER" id="PTHR45846:SF1">
    <property type="entry name" value="TRNA-DIHYDROURIDINE(47) SYNTHASE [NAD(P)(+)]-LIKE"/>
    <property type="match status" value="1"/>
</dbReference>
<dbReference type="GO" id="GO:0050660">
    <property type="term" value="F:flavin adenine dinucleotide binding"/>
    <property type="evidence" value="ECO:0007669"/>
    <property type="project" value="InterPro"/>
</dbReference>
<evidence type="ECO:0000259" key="7">
    <source>
        <dbReference type="Pfam" id="PF01207"/>
    </source>
</evidence>
<dbReference type="PROSITE" id="PS01136">
    <property type="entry name" value="UPF0034"/>
    <property type="match status" value="1"/>
</dbReference>
<protein>
    <submittedName>
        <fullName evidence="8">tRNA dihydrouridine synthase DusB</fullName>
    </submittedName>
</protein>
<proteinExistence type="predicted"/>
<dbReference type="PANTHER" id="PTHR45846">
    <property type="entry name" value="TRNA-DIHYDROURIDINE(47) SYNTHASE [NAD(P)(+)]-LIKE"/>
    <property type="match status" value="1"/>
</dbReference>
<dbReference type="InterPro" id="IPR018517">
    <property type="entry name" value="tRNA_hU_synthase_CS"/>
</dbReference>
<evidence type="ECO:0000256" key="6">
    <source>
        <dbReference type="ARBA" id="ARBA00023002"/>
    </source>
</evidence>
<reference evidence="8 9" key="1">
    <citation type="journal article" date="2018" name="Nat. Biotechnol.">
        <title>A standardized bacterial taxonomy based on genome phylogeny substantially revises the tree of life.</title>
        <authorList>
            <person name="Parks D.H."/>
            <person name="Chuvochina M."/>
            <person name="Waite D.W."/>
            <person name="Rinke C."/>
            <person name="Skarshewski A."/>
            <person name="Chaumeil P.A."/>
            <person name="Hugenholtz P."/>
        </authorList>
    </citation>
    <scope>NUCLEOTIDE SEQUENCE [LARGE SCALE GENOMIC DNA]</scope>
    <source>
        <strain evidence="8">UBA11247</strain>
    </source>
</reference>
<keyword evidence="3" id="KW-0288">FMN</keyword>
<accession>A0A3D4T089</accession>
<evidence type="ECO:0000256" key="4">
    <source>
        <dbReference type="ARBA" id="ARBA00022694"/>
    </source>
</evidence>
<evidence type="ECO:0000256" key="3">
    <source>
        <dbReference type="ARBA" id="ARBA00022643"/>
    </source>
</evidence>
<dbReference type="Pfam" id="PF01207">
    <property type="entry name" value="Dus"/>
    <property type="match status" value="1"/>
</dbReference>
<keyword evidence="4" id="KW-0819">tRNA processing</keyword>
<name>A0A3D4T089_9CORY</name>
<dbReference type="InterPro" id="IPR013785">
    <property type="entry name" value="Aldolase_TIM"/>
</dbReference>
<feature type="non-terminal residue" evidence="8">
    <location>
        <position position="123"/>
    </location>
</feature>
<gene>
    <name evidence="8" type="ORF">DIW82_09200</name>
</gene>
<feature type="non-terminal residue" evidence="8">
    <location>
        <position position="1"/>
    </location>
</feature>
<evidence type="ECO:0000256" key="5">
    <source>
        <dbReference type="ARBA" id="ARBA00022857"/>
    </source>
</evidence>
<feature type="domain" description="DUS-like FMN-binding" evidence="7">
    <location>
        <begin position="2"/>
        <end position="122"/>
    </location>
</feature>
<comment type="cofactor">
    <cofactor evidence="1">
        <name>FMN</name>
        <dbReference type="ChEBI" id="CHEBI:58210"/>
    </cofactor>
</comment>
<dbReference type="Gene3D" id="3.20.20.70">
    <property type="entry name" value="Aldolase class I"/>
    <property type="match status" value="1"/>
</dbReference>
<comment type="caution">
    <text evidence="8">The sequence shown here is derived from an EMBL/GenBank/DDBJ whole genome shotgun (WGS) entry which is preliminary data.</text>
</comment>
<keyword evidence="5" id="KW-0521">NADP</keyword>
<dbReference type="AlphaFoldDB" id="A0A3D4T089"/>
<evidence type="ECO:0000256" key="2">
    <source>
        <dbReference type="ARBA" id="ARBA00022630"/>
    </source>
</evidence>
<dbReference type="InterPro" id="IPR035587">
    <property type="entry name" value="DUS-like_FMN-bd"/>
</dbReference>
<organism evidence="8 9">
    <name type="scientific">Corynebacterium nuruki</name>
    <dbReference type="NCBI Taxonomy" id="1032851"/>
    <lineage>
        <taxon>Bacteria</taxon>
        <taxon>Bacillati</taxon>
        <taxon>Actinomycetota</taxon>
        <taxon>Actinomycetes</taxon>
        <taxon>Mycobacteriales</taxon>
        <taxon>Corynebacteriaceae</taxon>
        <taxon>Corynebacterium</taxon>
    </lineage>
</organism>
<evidence type="ECO:0000313" key="8">
    <source>
        <dbReference type="EMBL" id="HCT14939.1"/>
    </source>
</evidence>
<dbReference type="EMBL" id="DQID01000238">
    <property type="protein sequence ID" value="HCT14939.1"/>
    <property type="molecule type" value="Genomic_DNA"/>
</dbReference>
<dbReference type="GO" id="GO:0003723">
    <property type="term" value="F:RNA binding"/>
    <property type="evidence" value="ECO:0007669"/>
    <property type="project" value="TreeGrafter"/>
</dbReference>
<keyword evidence="6" id="KW-0560">Oxidoreductase</keyword>
<evidence type="ECO:0000313" key="9">
    <source>
        <dbReference type="Proteomes" id="UP000261739"/>
    </source>
</evidence>
<dbReference type="SUPFAM" id="SSF51395">
    <property type="entry name" value="FMN-linked oxidoreductases"/>
    <property type="match status" value="1"/>
</dbReference>
<dbReference type="Proteomes" id="UP000261739">
    <property type="component" value="Unassembled WGS sequence"/>
</dbReference>